<dbReference type="AlphaFoldDB" id="A0A813CEK4"/>
<proteinExistence type="predicted"/>
<keyword evidence="1" id="KW-0472">Membrane</keyword>
<evidence type="ECO:0000256" key="1">
    <source>
        <dbReference type="SAM" id="Phobius"/>
    </source>
</evidence>
<dbReference type="EMBL" id="CAJNJA010094030">
    <property type="protein sequence ID" value="CAE7941464.1"/>
    <property type="molecule type" value="Genomic_DNA"/>
</dbReference>
<comment type="caution">
    <text evidence="2">The sequence shown here is derived from an EMBL/GenBank/DDBJ whole genome shotgun (WGS) entry which is preliminary data.</text>
</comment>
<keyword evidence="1" id="KW-1133">Transmembrane helix</keyword>
<dbReference type="Proteomes" id="UP000601435">
    <property type="component" value="Unassembled WGS sequence"/>
</dbReference>
<accession>A0A813CEK4</accession>
<feature type="transmembrane region" description="Helical" evidence="1">
    <location>
        <begin position="12"/>
        <end position="38"/>
    </location>
</feature>
<keyword evidence="3" id="KW-1185">Reference proteome</keyword>
<sequence length="90" mass="9648">MPRALMIFGSNARGLLISTVVKVVGSYGLTSNVMLALINDVTAAEDREEAVGAYFAANNFMSLAMTGIPVMLVLVLKVVDNNPVFFLILQ</sequence>
<evidence type="ECO:0000313" key="3">
    <source>
        <dbReference type="Proteomes" id="UP000601435"/>
    </source>
</evidence>
<organism evidence="2 3">
    <name type="scientific">Symbiodinium necroappetens</name>
    <dbReference type="NCBI Taxonomy" id="1628268"/>
    <lineage>
        <taxon>Eukaryota</taxon>
        <taxon>Sar</taxon>
        <taxon>Alveolata</taxon>
        <taxon>Dinophyceae</taxon>
        <taxon>Suessiales</taxon>
        <taxon>Symbiodiniaceae</taxon>
        <taxon>Symbiodinium</taxon>
    </lineage>
</organism>
<feature type="non-terminal residue" evidence="2">
    <location>
        <position position="1"/>
    </location>
</feature>
<feature type="transmembrane region" description="Helical" evidence="1">
    <location>
        <begin position="50"/>
        <end position="76"/>
    </location>
</feature>
<name>A0A813CEK4_9DINO</name>
<protein>
    <submittedName>
        <fullName evidence="2">Uncharacterized protein</fullName>
    </submittedName>
</protein>
<dbReference type="OrthoDB" id="440873at2759"/>
<keyword evidence="1" id="KW-0812">Transmembrane</keyword>
<gene>
    <name evidence="2" type="ORF">SNEC2469_LOCUS34295</name>
</gene>
<reference evidence="2" key="1">
    <citation type="submission" date="2021-02" db="EMBL/GenBank/DDBJ databases">
        <authorList>
            <person name="Dougan E. K."/>
            <person name="Rhodes N."/>
            <person name="Thang M."/>
            <person name="Chan C."/>
        </authorList>
    </citation>
    <scope>NUCLEOTIDE SEQUENCE</scope>
</reference>
<evidence type="ECO:0000313" key="2">
    <source>
        <dbReference type="EMBL" id="CAE7941464.1"/>
    </source>
</evidence>